<feature type="chain" id="PRO_5012872541" evidence="2">
    <location>
        <begin position="22"/>
        <end position="301"/>
    </location>
</feature>
<accession>A0A226EE99</accession>
<name>A0A226EE99_FOLCA</name>
<organism evidence="3 4">
    <name type="scientific">Folsomia candida</name>
    <name type="common">Springtail</name>
    <dbReference type="NCBI Taxonomy" id="158441"/>
    <lineage>
        <taxon>Eukaryota</taxon>
        <taxon>Metazoa</taxon>
        <taxon>Ecdysozoa</taxon>
        <taxon>Arthropoda</taxon>
        <taxon>Hexapoda</taxon>
        <taxon>Collembola</taxon>
        <taxon>Entomobryomorpha</taxon>
        <taxon>Isotomoidea</taxon>
        <taxon>Isotomidae</taxon>
        <taxon>Proisotominae</taxon>
        <taxon>Folsomia</taxon>
    </lineage>
</organism>
<evidence type="ECO:0000256" key="1">
    <source>
        <dbReference type="SAM" id="MobiDB-lite"/>
    </source>
</evidence>
<gene>
    <name evidence="3" type="ORF">Fcan01_09291</name>
</gene>
<proteinExistence type="predicted"/>
<reference evidence="3 4" key="1">
    <citation type="submission" date="2015-12" db="EMBL/GenBank/DDBJ databases">
        <title>The genome of Folsomia candida.</title>
        <authorList>
            <person name="Faddeeva A."/>
            <person name="Derks M.F."/>
            <person name="Anvar Y."/>
            <person name="Smit S."/>
            <person name="Van Straalen N."/>
            <person name="Roelofs D."/>
        </authorList>
    </citation>
    <scope>NUCLEOTIDE SEQUENCE [LARGE SCALE GENOMIC DNA]</scope>
    <source>
        <strain evidence="3 4">VU population</strain>
        <tissue evidence="3">Whole body</tissue>
    </source>
</reference>
<feature type="compositionally biased region" description="Basic residues" evidence="1">
    <location>
        <begin position="79"/>
        <end position="97"/>
    </location>
</feature>
<dbReference type="Proteomes" id="UP000198287">
    <property type="component" value="Unassembled WGS sequence"/>
</dbReference>
<evidence type="ECO:0000313" key="3">
    <source>
        <dbReference type="EMBL" id="OXA55377.1"/>
    </source>
</evidence>
<comment type="caution">
    <text evidence="3">The sequence shown here is derived from an EMBL/GenBank/DDBJ whole genome shotgun (WGS) entry which is preliminary data.</text>
</comment>
<feature type="signal peptide" evidence="2">
    <location>
        <begin position="1"/>
        <end position="21"/>
    </location>
</feature>
<protein>
    <submittedName>
        <fullName evidence="3">Uncharacterized protein</fullName>
    </submittedName>
</protein>
<keyword evidence="2" id="KW-0732">Signal</keyword>
<evidence type="ECO:0000313" key="4">
    <source>
        <dbReference type="Proteomes" id="UP000198287"/>
    </source>
</evidence>
<keyword evidence="4" id="KW-1185">Reference proteome</keyword>
<dbReference type="AlphaFoldDB" id="A0A226EE99"/>
<feature type="region of interest" description="Disordered" evidence="1">
    <location>
        <begin position="79"/>
        <end position="115"/>
    </location>
</feature>
<sequence>MSKLFSSLLLRVFLVTSLSYAYLNIEQYCRAFDDSFRPMICILKNSNNSTNTVDTYPQDTVAPDYAILIPEKIKAKFRPKLRPRPKPRPRPRPRPNFHRPPPIYIPSKPDYGDGWDSDSDEDCSCDTNCYPVIANQNPNVTGVSYRCRSCGSMCWVRSLASTNCSCAVPSGNATCTCVANCASFRDGLGFADLRNTASEEIDDVGVADDIKFPNFRKPRMSWGWTPTYDYDESNSDSGEDINCIFTISNLTDTRIGLEQRPFNCACCKSTEAQRTSDPDFVCICQRVSVTERQKSGTISKV</sequence>
<dbReference type="EMBL" id="LNIX01000004">
    <property type="protein sequence ID" value="OXA55377.1"/>
    <property type="molecule type" value="Genomic_DNA"/>
</dbReference>
<evidence type="ECO:0000256" key="2">
    <source>
        <dbReference type="SAM" id="SignalP"/>
    </source>
</evidence>